<dbReference type="SUPFAM" id="SSF55797">
    <property type="entry name" value="PR-1-like"/>
    <property type="match status" value="1"/>
</dbReference>
<dbReference type="Gene3D" id="3.40.33.10">
    <property type="entry name" value="CAP"/>
    <property type="match status" value="1"/>
</dbReference>
<dbReference type="InterPro" id="IPR035940">
    <property type="entry name" value="CAP_sf"/>
</dbReference>
<protein>
    <submittedName>
        <fullName evidence="2">Putative effector 14</fullName>
    </submittedName>
</protein>
<organism evidence="2 3">
    <name type="scientific">Venturia nashicola</name>
    <dbReference type="NCBI Taxonomy" id="86259"/>
    <lineage>
        <taxon>Eukaryota</taxon>
        <taxon>Fungi</taxon>
        <taxon>Dikarya</taxon>
        <taxon>Ascomycota</taxon>
        <taxon>Pezizomycotina</taxon>
        <taxon>Dothideomycetes</taxon>
        <taxon>Pleosporomycetidae</taxon>
        <taxon>Venturiales</taxon>
        <taxon>Venturiaceae</taxon>
        <taxon>Venturia</taxon>
    </lineage>
</organism>
<dbReference type="AlphaFoldDB" id="A0A4Z1PCP0"/>
<dbReference type="GO" id="GO:0005576">
    <property type="term" value="C:extracellular region"/>
    <property type="evidence" value="ECO:0007669"/>
    <property type="project" value="InterPro"/>
</dbReference>
<keyword evidence="3" id="KW-1185">Reference proteome</keyword>
<dbReference type="PROSITE" id="PS01009">
    <property type="entry name" value="CRISP_1"/>
    <property type="match status" value="1"/>
</dbReference>
<dbReference type="Proteomes" id="UP000298493">
    <property type="component" value="Unassembled WGS sequence"/>
</dbReference>
<proteinExistence type="predicted"/>
<name>A0A4Z1PCP0_9PEZI</name>
<dbReference type="InterPro" id="IPR001283">
    <property type="entry name" value="CRISP-related"/>
</dbReference>
<evidence type="ECO:0000313" key="3">
    <source>
        <dbReference type="Proteomes" id="UP000298493"/>
    </source>
</evidence>
<accession>A0A4Z1PCP0</accession>
<feature type="domain" description="SCP" evidence="1">
    <location>
        <begin position="139"/>
        <end position="289"/>
    </location>
</feature>
<comment type="caution">
    <text evidence="2">The sequence shown here is derived from an EMBL/GenBank/DDBJ whole genome shotgun (WGS) entry which is preliminary data.</text>
</comment>
<dbReference type="InterPro" id="IPR014044">
    <property type="entry name" value="CAP_dom"/>
</dbReference>
<gene>
    <name evidence="2" type="ORF">E6O75_ATG07754</name>
</gene>
<dbReference type="PANTHER" id="PTHR10334">
    <property type="entry name" value="CYSTEINE-RICH SECRETORY PROTEIN-RELATED"/>
    <property type="match status" value="1"/>
</dbReference>
<dbReference type="STRING" id="86259.A0A4Z1PCP0"/>
<reference evidence="2 3" key="1">
    <citation type="submission" date="2019-04" db="EMBL/GenBank/DDBJ databases">
        <title>High contiguity whole genome sequence and gene annotation resource for two Venturia nashicola isolates.</title>
        <authorList>
            <person name="Prokchorchik M."/>
            <person name="Won K."/>
            <person name="Lee Y."/>
            <person name="Choi E.D."/>
            <person name="Segonzac C."/>
            <person name="Sohn K.H."/>
        </authorList>
    </citation>
    <scope>NUCLEOTIDE SEQUENCE [LARGE SCALE GENOMIC DNA]</scope>
    <source>
        <strain evidence="2 3">PRI2</strain>
    </source>
</reference>
<sequence length="313" mass="32587">MRPFTIAAFAAAVNAFPAPYGNNHDAAPAAVTVTDYTDVYTTVYEDEPAEPAAPTTSVAAATTYKNEDWKPKTTPDAPVVVVSETPVHEAPAATTPVVSSAPVPEAPATTPVVTPVVSPAPAPASSSPAVSAAAKAPNDYAQKCVDHHNAHRLNHSVDAIAWDDALAATALKIAKSCIYAHDTKMDGGGYGQNIAAGCPASNISSVITELFYNNEVGNFASLYGQATPSNINDEAAFDGYGHFTQIVWKGTTKVGCATYHCDGGLANTGGNVSPDFTVCNYQSPGNYIGQFAKNVSPPGKFPIIHWNTGLKFQ</sequence>
<dbReference type="PRINTS" id="PR00837">
    <property type="entry name" value="V5TPXLIKE"/>
</dbReference>
<dbReference type="EMBL" id="SNSC02000011">
    <property type="protein sequence ID" value="TID20294.1"/>
    <property type="molecule type" value="Genomic_DNA"/>
</dbReference>
<dbReference type="OrthoDB" id="337038at2759"/>
<dbReference type="InterPro" id="IPR018244">
    <property type="entry name" value="Allrgn_V5/Tpx1_CS"/>
</dbReference>
<evidence type="ECO:0000313" key="2">
    <source>
        <dbReference type="EMBL" id="TID20294.1"/>
    </source>
</evidence>
<dbReference type="Pfam" id="PF00188">
    <property type="entry name" value="CAP"/>
    <property type="match status" value="1"/>
</dbReference>
<evidence type="ECO:0000259" key="1">
    <source>
        <dbReference type="SMART" id="SM00198"/>
    </source>
</evidence>
<dbReference type="SMART" id="SM00198">
    <property type="entry name" value="SCP"/>
    <property type="match status" value="1"/>
</dbReference>